<organism evidence="5 6">
    <name type="scientific">Symbiodinium pilosum</name>
    <name type="common">Dinoflagellate</name>
    <dbReference type="NCBI Taxonomy" id="2952"/>
    <lineage>
        <taxon>Eukaryota</taxon>
        <taxon>Sar</taxon>
        <taxon>Alveolata</taxon>
        <taxon>Dinophyceae</taxon>
        <taxon>Suessiales</taxon>
        <taxon>Symbiodiniaceae</taxon>
        <taxon>Symbiodinium</taxon>
    </lineage>
</organism>
<dbReference type="PROSITE" id="PS50082">
    <property type="entry name" value="WD_REPEATS_2"/>
    <property type="match status" value="2"/>
</dbReference>
<accession>A0A812WAC0</accession>
<feature type="repeat" description="WD" evidence="4">
    <location>
        <begin position="219"/>
        <end position="245"/>
    </location>
</feature>
<keyword evidence="6" id="KW-1185">Reference proteome</keyword>
<sequence>MCSVHGMNEGKFALSCSWDRTVKLWDLDPDDDDPLIRTFIGHKHQVNGVAWSPDHRIIITASCDRHLKLWNNLGECKYTFHCDEGHNDWTSAVAFGDCFALSAGWDGVVKLWNSKTMKMEWEMKCHTAPVHALALSPEDVFFASGGADRTVLVTSPKDRKVIHGFDVSGIIRSLDFHPHLQWLAAMIESPGAAVWVFDVENRASVATLTVQDSPAHGLSVAWEPQGQRVFGGFSDGAIHVWRMKA</sequence>
<dbReference type="Gene3D" id="2.130.10.10">
    <property type="entry name" value="YVTN repeat-like/Quinoprotein amine dehydrogenase"/>
    <property type="match status" value="1"/>
</dbReference>
<dbReference type="SUPFAM" id="SSF50978">
    <property type="entry name" value="WD40 repeat-like"/>
    <property type="match status" value="1"/>
</dbReference>
<dbReference type="Proteomes" id="UP000649617">
    <property type="component" value="Unassembled WGS sequence"/>
</dbReference>
<dbReference type="GO" id="GO:0045182">
    <property type="term" value="F:translation regulator activity"/>
    <property type="evidence" value="ECO:0007669"/>
    <property type="project" value="InterPro"/>
</dbReference>
<dbReference type="CDD" id="cd00200">
    <property type="entry name" value="WD40"/>
    <property type="match status" value="1"/>
</dbReference>
<dbReference type="PRINTS" id="PR00320">
    <property type="entry name" value="GPROTEINBRPT"/>
</dbReference>
<evidence type="ECO:0000256" key="3">
    <source>
        <dbReference type="ARBA" id="ARBA00022737"/>
    </source>
</evidence>
<keyword evidence="3" id="KW-0677">Repeat</keyword>
<comment type="similarity">
    <text evidence="1">Belongs to the WD repeat G protein beta family. Ribosomal protein RACK1 subfamily.</text>
</comment>
<dbReference type="EMBL" id="CAJNIZ010043705">
    <property type="protein sequence ID" value="CAE7666324.1"/>
    <property type="molecule type" value="Genomic_DNA"/>
</dbReference>
<dbReference type="SMART" id="SM00320">
    <property type="entry name" value="WD40"/>
    <property type="match status" value="4"/>
</dbReference>
<dbReference type="FunFam" id="2.130.10.10:FF:000615">
    <property type="entry name" value="Receptor for activated C kinase 1"/>
    <property type="match status" value="1"/>
</dbReference>
<dbReference type="InterPro" id="IPR045223">
    <property type="entry name" value="RACK1-like"/>
</dbReference>
<proteinExistence type="inferred from homology"/>
<dbReference type="InterPro" id="IPR015943">
    <property type="entry name" value="WD40/YVTN_repeat-like_dom_sf"/>
</dbReference>
<dbReference type="InterPro" id="IPR001680">
    <property type="entry name" value="WD40_rpt"/>
</dbReference>
<dbReference type="GO" id="GO:0043022">
    <property type="term" value="F:ribosome binding"/>
    <property type="evidence" value="ECO:0007669"/>
    <property type="project" value="InterPro"/>
</dbReference>
<dbReference type="Pfam" id="PF00400">
    <property type="entry name" value="WD40"/>
    <property type="match status" value="5"/>
</dbReference>
<dbReference type="InterPro" id="IPR036322">
    <property type="entry name" value="WD40_repeat_dom_sf"/>
</dbReference>
<evidence type="ECO:0000256" key="2">
    <source>
        <dbReference type="ARBA" id="ARBA00022574"/>
    </source>
</evidence>
<evidence type="ECO:0000256" key="4">
    <source>
        <dbReference type="PROSITE-ProRule" id="PRU00221"/>
    </source>
</evidence>
<evidence type="ECO:0000313" key="5">
    <source>
        <dbReference type="EMBL" id="CAE7666324.1"/>
    </source>
</evidence>
<gene>
    <name evidence="5" type="primary">RACK1</name>
    <name evidence="5" type="ORF">SPIL2461_LOCUS18241</name>
</gene>
<dbReference type="OrthoDB" id="7875889at2759"/>
<reference evidence="5" key="1">
    <citation type="submission" date="2021-02" db="EMBL/GenBank/DDBJ databases">
        <authorList>
            <person name="Dougan E. K."/>
            <person name="Rhodes N."/>
            <person name="Thang M."/>
            <person name="Chan C."/>
        </authorList>
    </citation>
    <scope>NUCLEOTIDE SEQUENCE</scope>
</reference>
<dbReference type="PROSITE" id="PS00678">
    <property type="entry name" value="WD_REPEATS_1"/>
    <property type="match status" value="1"/>
</dbReference>
<feature type="repeat" description="WD" evidence="4">
    <location>
        <begin position="39"/>
        <end position="71"/>
    </location>
</feature>
<dbReference type="InterPro" id="IPR020472">
    <property type="entry name" value="WD40_PAC1"/>
</dbReference>
<dbReference type="PROSITE" id="PS50294">
    <property type="entry name" value="WD_REPEATS_REGION"/>
    <property type="match status" value="2"/>
</dbReference>
<comment type="caution">
    <text evidence="5">The sequence shown here is derived from an EMBL/GenBank/DDBJ whole genome shotgun (WGS) entry which is preliminary data.</text>
</comment>
<name>A0A812WAC0_SYMPI</name>
<protein>
    <submittedName>
        <fullName evidence="5">RACK1 protein</fullName>
    </submittedName>
</protein>
<evidence type="ECO:0000256" key="1">
    <source>
        <dbReference type="ARBA" id="ARBA00007253"/>
    </source>
</evidence>
<dbReference type="InterPro" id="IPR019775">
    <property type="entry name" value="WD40_repeat_CS"/>
</dbReference>
<dbReference type="AlphaFoldDB" id="A0A812WAC0"/>
<dbReference type="PANTHER" id="PTHR19868">
    <property type="entry name" value="RECEPTOR FOR ACTIVATED PROTEIN KINASE C RACK1"/>
    <property type="match status" value="1"/>
</dbReference>
<evidence type="ECO:0000313" key="6">
    <source>
        <dbReference type="Proteomes" id="UP000649617"/>
    </source>
</evidence>
<keyword evidence="2 4" id="KW-0853">WD repeat</keyword>